<sequence length="37" mass="4055">MLGELSKEKIENILSSQVVGRLACSDGNQPYITPVTY</sequence>
<proteinExistence type="predicted"/>
<accession>X1MEX7</accession>
<evidence type="ECO:0000313" key="1">
    <source>
        <dbReference type="EMBL" id="GAI13240.1"/>
    </source>
</evidence>
<dbReference type="InterPro" id="IPR024747">
    <property type="entry name" value="Pyridox_Oxase-rel"/>
</dbReference>
<dbReference type="EMBL" id="BARV01007826">
    <property type="protein sequence ID" value="GAI13240.1"/>
    <property type="molecule type" value="Genomic_DNA"/>
</dbReference>
<feature type="non-terminal residue" evidence="1">
    <location>
        <position position="37"/>
    </location>
</feature>
<gene>
    <name evidence="1" type="ORF">S06H3_15869</name>
</gene>
<dbReference type="Gene3D" id="2.30.110.10">
    <property type="entry name" value="Electron Transport, Fmn-binding Protein, Chain A"/>
    <property type="match status" value="1"/>
</dbReference>
<reference evidence="1" key="1">
    <citation type="journal article" date="2014" name="Front. Microbiol.">
        <title>High frequency of phylogenetically diverse reductive dehalogenase-homologous genes in deep subseafloor sedimentary metagenomes.</title>
        <authorList>
            <person name="Kawai M."/>
            <person name="Futagami T."/>
            <person name="Toyoda A."/>
            <person name="Takaki Y."/>
            <person name="Nishi S."/>
            <person name="Hori S."/>
            <person name="Arai W."/>
            <person name="Tsubouchi T."/>
            <person name="Morono Y."/>
            <person name="Uchiyama I."/>
            <person name="Ito T."/>
            <person name="Fujiyama A."/>
            <person name="Inagaki F."/>
            <person name="Takami H."/>
        </authorList>
    </citation>
    <scope>NUCLEOTIDE SEQUENCE</scope>
    <source>
        <strain evidence="1">Expedition CK06-06</strain>
    </source>
</reference>
<dbReference type="InterPro" id="IPR012349">
    <property type="entry name" value="Split_barrel_FMN-bd"/>
</dbReference>
<name>X1MEX7_9ZZZZ</name>
<comment type="caution">
    <text evidence="1">The sequence shown here is derived from an EMBL/GenBank/DDBJ whole genome shotgun (WGS) entry which is preliminary data.</text>
</comment>
<protein>
    <recommendedName>
        <fullName evidence="2">Pyridoxamine 5'-phosphate oxidase putative domain-containing protein</fullName>
    </recommendedName>
</protein>
<dbReference type="AlphaFoldDB" id="X1MEX7"/>
<organism evidence="1">
    <name type="scientific">marine sediment metagenome</name>
    <dbReference type="NCBI Taxonomy" id="412755"/>
    <lineage>
        <taxon>unclassified sequences</taxon>
        <taxon>metagenomes</taxon>
        <taxon>ecological metagenomes</taxon>
    </lineage>
</organism>
<evidence type="ECO:0008006" key="2">
    <source>
        <dbReference type="Google" id="ProtNLM"/>
    </source>
</evidence>
<dbReference type="Pfam" id="PF12900">
    <property type="entry name" value="Pyridox_ox_2"/>
    <property type="match status" value="1"/>
</dbReference>
<dbReference type="SUPFAM" id="SSF50475">
    <property type="entry name" value="FMN-binding split barrel"/>
    <property type="match status" value="1"/>
</dbReference>